<evidence type="ECO:0000313" key="1">
    <source>
        <dbReference type="EMBL" id="XBL14598.1"/>
    </source>
</evidence>
<dbReference type="Proteomes" id="UP001224325">
    <property type="component" value="Chromosome"/>
</dbReference>
<name>A0AAU7EHK3_9FLAO</name>
<dbReference type="KEGG" id="mlil:QLS71_000910"/>
<keyword evidence="2" id="KW-1185">Reference proteome</keyword>
<dbReference type="AlphaFoldDB" id="A0AAU7EHK3"/>
<accession>A0AAU7EHK3</accession>
<organism evidence="1 2">
    <name type="scientific">Mariniflexile litorale</name>
    <dbReference type="NCBI Taxonomy" id="3045158"/>
    <lineage>
        <taxon>Bacteria</taxon>
        <taxon>Pseudomonadati</taxon>
        <taxon>Bacteroidota</taxon>
        <taxon>Flavobacteriia</taxon>
        <taxon>Flavobacteriales</taxon>
        <taxon>Flavobacteriaceae</taxon>
        <taxon>Mariniflexile</taxon>
    </lineage>
</organism>
<gene>
    <name evidence="1" type="ORF">QLS71_000910</name>
</gene>
<evidence type="ECO:0000313" key="2">
    <source>
        <dbReference type="Proteomes" id="UP001224325"/>
    </source>
</evidence>
<reference evidence="1" key="1">
    <citation type="submission" date="2024-04" db="EMBL/GenBank/DDBJ databases">
        <title>Mariniflexile litorale, isolated from the shallow sediments of the Sea of Japan.</title>
        <authorList>
            <person name="Romanenko L."/>
            <person name="Isaeva M."/>
        </authorList>
    </citation>
    <scope>NUCLEOTIDE SEQUENCE [LARGE SCALE GENOMIC DNA]</scope>
    <source>
        <strain evidence="1">KMM 9835</strain>
    </source>
</reference>
<proteinExistence type="predicted"/>
<dbReference type="EMBL" id="CP155618">
    <property type="protein sequence ID" value="XBL14598.1"/>
    <property type="molecule type" value="Genomic_DNA"/>
</dbReference>
<sequence>MKNLSFKTQQNAIVKRTLNLEEFIMNYIAPSNIQINDLNTASSSDK</sequence>
<protein>
    <submittedName>
        <fullName evidence="1">Uncharacterized protein</fullName>
    </submittedName>
</protein>
<dbReference type="RefSeq" id="WP_308992339.1">
    <property type="nucleotide sequence ID" value="NZ_CP155618.1"/>
</dbReference>